<proteinExistence type="predicted"/>
<evidence type="ECO:0000256" key="4">
    <source>
        <dbReference type="ARBA" id="ARBA00022989"/>
    </source>
</evidence>
<accession>A0A1I1E361</accession>
<keyword evidence="10" id="KW-1185">Reference proteome</keyword>
<dbReference type="GO" id="GO:0016020">
    <property type="term" value="C:membrane"/>
    <property type="evidence" value="ECO:0007669"/>
    <property type="project" value="UniProtKB-SubCell"/>
</dbReference>
<dbReference type="OrthoDB" id="9816361at2"/>
<evidence type="ECO:0000259" key="8">
    <source>
        <dbReference type="Pfam" id="PF05154"/>
    </source>
</evidence>
<keyword evidence="3" id="KW-0732">Signal</keyword>
<gene>
    <name evidence="9" type="ORF">SAMN05421780_101599</name>
</gene>
<protein>
    <submittedName>
        <fullName evidence="9">TM2 domain-containing protein</fullName>
    </submittedName>
</protein>
<dbReference type="PANTHER" id="PTHR21016:SF7">
    <property type="entry name" value="TM2 DOMAIN-CONTAINING PROTEIN 3"/>
    <property type="match status" value="1"/>
</dbReference>
<evidence type="ECO:0000256" key="6">
    <source>
        <dbReference type="ARBA" id="ARBA00023180"/>
    </source>
</evidence>
<dbReference type="EMBL" id="FOLE01000001">
    <property type="protein sequence ID" value="SFB81517.1"/>
    <property type="molecule type" value="Genomic_DNA"/>
</dbReference>
<evidence type="ECO:0000313" key="10">
    <source>
        <dbReference type="Proteomes" id="UP000199514"/>
    </source>
</evidence>
<feature type="transmembrane region" description="Helical" evidence="7">
    <location>
        <begin position="45"/>
        <end position="64"/>
    </location>
</feature>
<keyword evidence="4 7" id="KW-1133">Transmembrane helix</keyword>
<keyword evidence="6" id="KW-0325">Glycoprotein</keyword>
<evidence type="ECO:0000256" key="7">
    <source>
        <dbReference type="SAM" id="Phobius"/>
    </source>
</evidence>
<sequence>MDLKKDNEKYCTECGSLINKKAEICPRCGVRQTPPQVVATGENRWLTCLLLCFFLGGFGVHRFYTGHTGIGILQLITLGGCGIWTIIDFVMIVTGNFKDAQGNVITQNTAV</sequence>
<evidence type="ECO:0000256" key="2">
    <source>
        <dbReference type="ARBA" id="ARBA00022692"/>
    </source>
</evidence>
<dbReference type="InterPro" id="IPR050932">
    <property type="entry name" value="TM2D1-3-like"/>
</dbReference>
<feature type="transmembrane region" description="Helical" evidence="7">
    <location>
        <begin position="70"/>
        <end position="93"/>
    </location>
</feature>
<dbReference type="AlphaFoldDB" id="A0A1I1E361"/>
<evidence type="ECO:0000256" key="1">
    <source>
        <dbReference type="ARBA" id="ARBA00004141"/>
    </source>
</evidence>
<dbReference type="STRING" id="927664.SAMN05421780_101599"/>
<dbReference type="Proteomes" id="UP000199514">
    <property type="component" value="Unassembled WGS sequence"/>
</dbReference>
<keyword evidence="2 7" id="KW-0812">Transmembrane</keyword>
<dbReference type="RefSeq" id="WP_091507025.1">
    <property type="nucleotide sequence ID" value="NZ_FOLE01000001.1"/>
</dbReference>
<organism evidence="9 10">
    <name type="scientific">Flexibacter flexilis DSM 6793</name>
    <dbReference type="NCBI Taxonomy" id="927664"/>
    <lineage>
        <taxon>Bacteria</taxon>
        <taxon>Pseudomonadati</taxon>
        <taxon>Bacteroidota</taxon>
        <taxon>Cytophagia</taxon>
        <taxon>Cytophagales</taxon>
        <taxon>Flexibacteraceae</taxon>
        <taxon>Flexibacter</taxon>
    </lineage>
</organism>
<name>A0A1I1E361_9BACT</name>
<dbReference type="PANTHER" id="PTHR21016">
    <property type="entry name" value="BETA-AMYLOID BINDING PROTEIN-RELATED"/>
    <property type="match status" value="1"/>
</dbReference>
<feature type="domain" description="TM2" evidence="8">
    <location>
        <begin position="43"/>
        <end position="90"/>
    </location>
</feature>
<reference evidence="9 10" key="1">
    <citation type="submission" date="2016-10" db="EMBL/GenBank/DDBJ databases">
        <authorList>
            <person name="de Groot N.N."/>
        </authorList>
    </citation>
    <scope>NUCLEOTIDE SEQUENCE [LARGE SCALE GENOMIC DNA]</scope>
    <source>
        <strain evidence="9 10">DSM 6793</strain>
    </source>
</reference>
<evidence type="ECO:0000256" key="3">
    <source>
        <dbReference type="ARBA" id="ARBA00022729"/>
    </source>
</evidence>
<dbReference type="Pfam" id="PF05154">
    <property type="entry name" value="TM2"/>
    <property type="match status" value="1"/>
</dbReference>
<evidence type="ECO:0000313" key="9">
    <source>
        <dbReference type="EMBL" id="SFB81517.1"/>
    </source>
</evidence>
<evidence type="ECO:0000256" key="5">
    <source>
        <dbReference type="ARBA" id="ARBA00023136"/>
    </source>
</evidence>
<dbReference type="InterPro" id="IPR007829">
    <property type="entry name" value="TM2"/>
</dbReference>
<comment type="subcellular location">
    <subcellularLocation>
        <location evidence="1">Membrane</location>
        <topology evidence="1">Multi-pass membrane protein</topology>
    </subcellularLocation>
</comment>
<keyword evidence="5 7" id="KW-0472">Membrane</keyword>